<comment type="caution">
    <text evidence="2">The sequence shown here is derived from an EMBL/GenBank/DDBJ whole genome shotgun (WGS) entry which is preliminary data.</text>
</comment>
<dbReference type="EMBL" id="JBCEVZ010000016">
    <property type="protein sequence ID" value="MEL5994335.1"/>
    <property type="molecule type" value="Genomic_DNA"/>
</dbReference>
<dbReference type="SUPFAM" id="SSF101898">
    <property type="entry name" value="NHL repeat"/>
    <property type="match status" value="1"/>
</dbReference>
<dbReference type="PANTHER" id="PTHR35580">
    <property type="entry name" value="CELL SURFACE GLYCOPROTEIN (S-LAYER PROTEIN)-LIKE PROTEIN"/>
    <property type="match status" value="1"/>
</dbReference>
<feature type="chain" id="PRO_5045806335" description="T9SS type A sorting domain-containing protein" evidence="1">
    <location>
        <begin position="31"/>
        <end position="565"/>
    </location>
</feature>
<keyword evidence="3" id="KW-1185">Reference proteome</keyword>
<name>A0ABU9LUI0_9BACT</name>
<evidence type="ECO:0000256" key="1">
    <source>
        <dbReference type="SAM" id="SignalP"/>
    </source>
</evidence>
<dbReference type="RefSeq" id="WP_342297453.1">
    <property type="nucleotide sequence ID" value="NZ_JBCEVZ010000016.1"/>
</dbReference>
<gene>
    <name evidence="2" type="ORF">AAFH49_08950</name>
</gene>
<protein>
    <recommendedName>
        <fullName evidence="4">T9SS type A sorting domain-containing protein</fullName>
    </recommendedName>
</protein>
<organism evidence="2 3">
    <name type="scientific">Hymenobacter segetis</name>
    <dbReference type="NCBI Taxonomy" id="2025509"/>
    <lineage>
        <taxon>Bacteria</taxon>
        <taxon>Pseudomonadati</taxon>
        <taxon>Bacteroidota</taxon>
        <taxon>Cytophagia</taxon>
        <taxon>Cytophagales</taxon>
        <taxon>Hymenobacteraceae</taxon>
        <taxon>Hymenobacter</taxon>
    </lineage>
</organism>
<feature type="signal peptide" evidence="1">
    <location>
        <begin position="1"/>
        <end position="30"/>
    </location>
</feature>
<dbReference type="InterPro" id="IPR052918">
    <property type="entry name" value="Motility_Chemotaxis_Reg"/>
</dbReference>
<proteinExistence type="predicted"/>
<accession>A0ABU9LUI0</accession>
<keyword evidence="1" id="KW-0732">Signal</keyword>
<evidence type="ECO:0008006" key="4">
    <source>
        <dbReference type="Google" id="ProtNLM"/>
    </source>
</evidence>
<dbReference type="Proteomes" id="UP001479606">
    <property type="component" value="Unassembled WGS sequence"/>
</dbReference>
<sequence length="565" mass="55645">MSLFTLFPCALPCLTVLAAAGLLAAPTARAQTDPAWARVQRSTSPTGSFGSGRHLAVAADGSCYVAGNYTGTLTLGTTVLTAGSGAAHYFLAKYSATGTVLWARPVEGGGYPNTLDGRVAVDGAGNAYLAGSFRNTVTVGGTTLTSAFEDSYLAKFDAQGQPQWVRQGGAGTSVGSLATDASGNVAVAGNASTAVAFGGPAVAGTGVFYYKFSPAGGILQSRIVGTGGGGDTTRGLALDAAGNAYLVGSFSGTRQFGTATVTSLYGTLDIFLCKLDATGTPVWAASVGGASDEFAEAVTVDASGSAVVSATSEYVATGGGIGGPLGSTLFLTRFTPQGAPLWERRINPTGAANGAGTNSGPSLAFGVAYDGRGGCYLVGRLRGTAVFGATTLYALNPQLFVVRYDGQGNAVWASQGVGATTTPGADGCQATSIGTDAAGNAYLVGDVGGTVAFGALPTAASTGLADVLMAKLTAGGILTAARPAAAGLALAAYPNPASGSVTLRLPVGGGQLAVLDALGRTVRQQALPATAGDCPVSLAGLAPGLYQLRATLGNGQPATAPLLVR</sequence>
<evidence type="ECO:0000313" key="2">
    <source>
        <dbReference type="EMBL" id="MEL5994335.1"/>
    </source>
</evidence>
<evidence type="ECO:0000313" key="3">
    <source>
        <dbReference type="Proteomes" id="UP001479606"/>
    </source>
</evidence>
<dbReference type="PANTHER" id="PTHR35580:SF1">
    <property type="entry name" value="PHYTASE-LIKE DOMAIN-CONTAINING PROTEIN"/>
    <property type="match status" value="1"/>
</dbReference>
<reference evidence="2 3" key="1">
    <citation type="journal article" date="2018" name="Arch. Microbiol.">
        <title>Hymenobacter segetis sp. nov., isolated from soil.</title>
        <authorList>
            <person name="Ten L.N."/>
            <person name="Lim S.J."/>
            <person name="Kim B.O."/>
            <person name="Kang I.K."/>
            <person name="Jung H.Y."/>
        </authorList>
    </citation>
    <scope>NUCLEOTIDE SEQUENCE [LARGE SCALE GENOMIC DNA]</scope>
    <source>
        <strain evidence="2 3">S7-3-11</strain>
    </source>
</reference>